<dbReference type="EMBL" id="PYMJ01000002">
    <property type="protein sequence ID" value="PSU50822.1"/>
    <property type="molecule type" value="Genomic_DNA"/>
</dbReference>
<dbReference type="SMART" id="SM00116">
    <property type="entry name" value="CBS"/>
    <property type="match status" value="2"/>
</dbReference>
<organism evidence="4 5">
    <name type="scientific">Photobacterium frigidiphilum</name>
    <dbReference type="NCBI Taxonomy" id="264736"/>
    <lineage>
        <taxon>Bacteria</taxon>
        <taxon>Pseudomonadati</taxon>
        <taxon>Pseudomonadota</taxon>
        <taxon>Gammaproteobacteria</taxon>
        <taxon>Vibrionales</taxon>
        <taxon>Vibrionaceae</taxon>
        <taxon>Photobacterium</taxon>
    </lineage>
</organism>
<dbReference type="InterPro" id="IPR051257">
    <property type="entry name" value="Diverse_CBS-Domain"/>
</dbReference>
<protein>
    <submittedName>
        <fullName evidence="4">CBS domain-containing protein</fullName>
    </submittedName>
</protein>
<dbReference type="CDD" id="cd04630">
    <property type="entry name" value="CBS_pair_bac"/>
    <property type="match status" value="1"/>
</dbReference>
<keyword evidence="5" id="KW-1185">Reference proteome</keyword>
<dbReference type="InterPro" id="IPR046342">
    <property type="entry name" value="CBS_dom_sf"/>
</dbReference>
<dbReference type="PANTHER" id="PTHR43080">
    <property type="entry name" value="CBS DOMAIN-CONTAINING PROTEIN CBSX3, MITOCHONDRIAL"/>
    <property type="match status" value="1"/>
</dbReference>
<evidence type="ECO:0000259" key="3">
    <source>
        <dbReference type="PROSITE" id="PS51371"/>
    </source>
</evidence>
<dbReference type="AlphaFoldDB" id="A0A2T3JP39"/>
<dbReference type="OrthoDB" id="9771532at2"/>
<dbReference type="PROSITE" id="PS51371">
    <property type="entry name" value="CBS"/>
    <property type="match status" value="1"/>
</dbReference>
<dbReference type="Pfam" id="PF00571">
    <property type="entry name" value="CBS"/>
    <property type="match status" value="1"/>
</dbReference>
<dbReference type="RefSeq" id="WP_107241235.1">
    <property type="nucleotide sequence ID" value="NZ_JBALVU010000063.1"/>
</dbReference>
<dbReference type="Gene3D" id="3.10.580.10">
    <property type="entry name" value="CBS-domain"/>
    <property type="match status" value="1"/>
</dbReference>
<name>A0A2T3JP39_9GAMM</name>
<sequence length="143" mass="16282">MNEYNLSHREFGDQRIIRVRDVMMDAYVMVEGVMTVADAIVIAKQRQVKALIVNKRNADDEYGIVLMNDIAKQVLAQDRSPKRTNIYEIMTKPALSVNASMDVRYCARLFERFGISRAPVIEDGKVLGMVSYNNIVLNGMLHD</sequence>
<evidence type="ECO:0000256" key="2">
    <source>
        <dbReference type="PROSITE-ProRule" id="PRU00703"/>
    </source>
</evidence>
<dbReference type="SUPFAM" id="SSF54631">
    <property type="entry name" value="CBS-domain pair"/>
    <property type="match status" value="1"/>
</dbReference>
<feature type="domain" description="CBS" evidence="3">
    <location>
        <begin position="90"/>
        <end position="143"/>
    </location>
</feature>
<proteinExistence type="predicted"/>
<dbReference type="Proteomes" id="UP000240987">
    <property type="component" value="Unassembled WGS sequence"/>
</dbReference>
<dbReference type="PANTHER" id="PTHR43080:SF2">
    <property type="entry name" value="CBS DOMAIN-CONTAINING PROTEIN"/>
    <property type="match status" value="1"/>
</dbReference>
<dbReference type="InterPro" id="IPR000644">
    <property type="entry name" value="CBS_dom"/>
</dbReference>
<accession>A0A2T3JP39</accession>
<comment type="caution">
    <text evidence="4">The sequence shown here is derived from an EMBL/GenBank/DDBJ whole genome shotgun (WGS) entry which is preliminary data.</text>
</comment>
<keyword evidence="1 2" id="KW-0129">CBS domain</keyword>
<evidence type="ECO:0000256" key="1">
    <source>
        <dbReference type="ARBA" id="ARBA00023122"/>
    </source>
</evidence>
<evidence type="ECO:0000313" key="5">
    <source>
        <dbReference type="Proteomes" id="UP000240987"/>
    </source>
</evidence>
<reference evidence="4 5" key="1">
    <citation type="submission" date="2018-01" db="EMBL/GenBank/DDBJ databases">
        <title>Whole genome sequencing of Histamine producing bacteria.</title>
        <authorList>
            <person name="Butler K."/>
        </authorList>
    </citation>
    <scope>NUCLEOTIDE SEQUENCE [LARGE SCALE GENOMIC DNA]</scope>
    <source>
        <strain evidence="4 5">JCM 12947</strain>
    </source>
</reference>
<evidence type="ECO:0000313" key="4">
    <source>
        <dbReference type="EMBL" id="PSU50822.1"/>
    </source>
</evidence>
<gene>
    <name evidence="4" type="ORF">C9J12_02265</name>
</gene>